<keyword evidence="4 6" id="KW-1133">Transmembrane helix</keyword>
<dbReference type="AlphaFoldDB" id="A0A4P9K740"/>
<dbReference type="GO" id="GO:0016020">
    <property type="term" value="C:membrane"/>
    <property type="evidence" value="ECO:0007669"/>
    <property type="project" value="UniProtKB-SubCell"/>
</dbReference>
<feature type="transmembrane region" description="Helical" evidence="6">
    <location>
        <begin position="29"/>
        <end position="49"/>
    </location>
</feature>
<dbReference type="OrthoDB" id="9776210at2"/>
<feature type="transmembrane region" description="Helical" evidence="6">
    <location>
        <begin position="245"/>
        <end position="264"/>
    </location>
</feature>
<dbReference type="InterPro" id="IPR037185">
    <property type="entry name" value="EmrE-like"/>
</dbReference>
<comment type="similarity">
    <text evidence="2">Belongs to the EamA transporter family.</text>
</comment>
<evidence type="ECO:0000313" key="9">
    <source>
        <dbReference type="Proteomes" id="UP000304864"/>
    </source>
</evidence>
<evidence type="ECO:0000256" key="6">
    <source>
        <dbReference type="SAM" id="Phobius"/>
    </source>
</evidence>
<evidence type="ECO:0000313" key="8">
    <source>
        <dbReference type="EMBL" id="QCU90146.1"/>
    </source>
</evidence>
<evidence type="ECO:0000256" key="1">
    <source>
        <dbReference type="ARBA" id="ARBA00004141"/>
    </source>
</evidence>
<gene>
    <name evidence="8" type="ORF">FE785_05645</name>
</gene>
<sequence>MAVIIAYLMVVLIWTTTPLAIVWGGADDWFFAVAGRTALGALLILLVYYWYRWRSATLAFSFRVEALRVYFFAALPIFGGMTIMYWAGQFLPSGWIAVLFALTPVTTGLLAYLLLPEQQLSWRKWLAIFISLGGLLIIFVPNLSLHLESLQIYAILAAICSVCLHSLGSVLVKRCHVQLPALHIVIGALWFSVLGHFLIAPETLISWPQLSDRAAWAIAYAASVGSVIGFLFYFYLVRQVDAMKVALIPVLTPVSAMMFGVLFNNETVSVTMWIGTAVFLTGLLLFEWRFKRRT</sequence>
<dbReference type="PANTHER" id="PTHR32322:SF2">
    <property type="entry name" value="EAMA DOMAIN-CONTAINING PROTEIN"/>
    <property type="match status" value="1"/>
</dbReference>
<keyword evidence="9" id="KW-1185">Reference proteome</keyword>
<dbReference type="SUPFAM" id="SSF103481">
    <property type="entry name" value="Multidrug resistance efflux transporter EmrE"/>
    <property type="match status" value="2"/>
</dbReference>
<comment type="subcellular location">
    <subcellularLocation>
        <location evidence="1">Membrane</location>
        <topology evidence="1">Multi-pass membrane protein</topology>
    </subcellularLocation>
</comment>
<dbReference type="Pfam" id="PF00892">
    <property type="entry name" value="EamA"/>
    <property type="match status" value="2"/>
</dbReference>
<keyword evidence="5 6" id="KW-0472">Membrane</keyword>
<proteinExistence type="inferred from homology"/>
<protein>
    <submittedName>
        <fullName evidence="8">DMT family transporter</fullName>
    </submittedName>
</protein>
<feature type="domain" description="EamA" evidence="7">
    <location>
        <begin position="4"/>
        <end position="139"/>
    </location>
</feature>
<dbReference type="EMBL" id="CP040602">
    <property type="protein sequence ID" value="QCU90146.1"/>
    <property type="molecule type" value="Genomic_DNA"/>
</dbReference>
<feature type="transmembrane region" description="Helical" evidence="6">
    <location>
        <begin position="214"/>
        <end position="236"/>
    </location>
</feature>
<dbReference type="KEGG" id="thig:FE785_05645"/>
<dbReference type="RefSeq" id="WP_138564822.1">
    <property type="nucleotide sequence ID" value="NZ_CP040602.1"/>
</dbReference>
<feature type="domain" description="EamA" evidence="7">
    <location>
        <begin position="154"/>
        <end position="286"/>
    </location>
</feature>
<accession>A0A4P9K740</accession>
<feature type="transmembrane region" description="Helical" evidence="6">
    <location>
        <begin position="270"/>
        <end position="288"/>
    </location>
</feature>
<keyword evidence="3 6" id="KW-0812">Transmembrane</keyword>
<feature type="transmembrane region" description="Helical" evidence="6">
    <location>
        <begin position="125"/>
        <end position="144"/>
    </location>
</feature>
<feature type="transmembrane region" description="Helical" evidence="6">
    <location>
        <begin position="69"/>
        <end position="88"/>
    </location>
</feature>
<feature type="transmembrane region" description="Helical" evidence="6">
    <location>
        <begin position="94"/>
        <end position="113"/>
    </location>
</feature>
<feature type="transmembrane region" description="Helical" evidence="6">
    <location>
        <begin position="5"/>
        <end position="23"/>
    </location>
</feature>
<dbReference type="InterPro" id="IPR050638">
    <property type="entry name" value="AA-Vitamin_Transporters"/>
</dbReference>
<dbReference type="Proteomes" id="UP000304864">
    <property type="component" value="Chromosome"/>
</dbReference>
<evidence type="ECO:0000256" key="3">
    <source>
        <dbReference type="ARBA" id="ARBA00022692"/>
    </source>
</evidence>
<dbReference type="InterPro" id="IPR000620">
    <property type="entry name" value="EamA_dom"/>
</dbReference>
<feature type="transmembrane region" description="Helical" evidence="6">
    <location>
        <begin position="179"/>
        <end position="199"/>
    </location>
</feature>
<dbReference type="PANTHER" id="PTHR32322">
    <property type="entry name" value="INNER MEMBRANE TRANSPORTER"/>
    <property type="match status" value="1"/>
</dbReference>
<evidence type="ECO:0000259" key="7">
    <source>
        <dbReference type="Pfam" id="PF00892"/>
    </source>
</evidence>
<reference evidence="8 9" key="1">
    <citation type="submission" date="2019-05" db="EMBL/GenBank/DDBJ databases">
        <title>Thiomicrorhabdus sediminis sp. nov, a novel sulfur-oxidizing bacterium isolated from coastal sediment.</title>
        <authorList>
            <person name="Liu X."/>
        </authorList>
    </citation>
    <scope>NUCLEOTIDE SEQUENCE [LARGE SCALE GENOMIC DNA]</scope>
    <source>
        <strain evidence="8 9">G1</strain>
    </source>
</reference>
<feature type="transmembrane region" description="Helical" evidence="6">
    <location>
        <begin position="150"/>
        <end position="172"/>
    </location>
</feature>
<name>A0A4P9K740_9GAMM</name>
<organism evidence="8 9">
    <name type="scientific">Thiomicrorhabdus sediminis</name>
    <dbReference type="NCBI Taxonomy" id="2580412"/>
    <lineage>
        <taxon>Bacteria</taxon>
        <taxon>Pseudomonadati</taxon>
        <taxon>Pseudomonadota</taxon>
        <taxon>Gammaproteobacteria</taxon>
        <taxon>Thiotrichales</taxon>
        <taxon>Piscirickettsiaceae</taxon>
        <taxon>Thiomicrorhabdus</taxon>
    </lineage>
</organism>
<evidence type="ECO:0000256" key="5">
    <source>
        <dbReference type="ARBA" id="ARBA00023136"/>
    </source>
</evidence>
<evidence type="ECO:0000256" key="2">
    <source>
        <dbReference type="ARBA" id="ARBA00007362"/>
    </source>
</evidence>
<evidence type="ECO:0000256" key="4">
    <source>
        <dbReference type="ARBA" id="ARBA00022989"/>
    </source>
</evidence>